<keyword evidence="6" id="KW-0547">Nucleotide-binding</keyword>
<protein>
    <submittedName>
        <fullName evidence="8">5'-nucleotidase</fullName>
    </submittedName>
</protein>
<feature type="domain" description="SLH" evidence="7">
    <location>
        <begin position="539"/>
        <end position="598"/>
    </location>
</feature>
<dbReference type="PANTHER" id="PTHR11575">
    <property type="entry name" value="5'-NUCLEOTIDASE-RELATED"/>
    <property type="match status" value="1"/>
</dbReference>
<dbReference type="GO" id="GO:0009166">
    <property type="term" value="P:nucleotide catabolic process"/>
    <property type="evidence" value="ECO:0007669"/>
    <property type="project" value="InterPro"/>
</dbReference>
<feature type="domain" description="SLH" evidence="7">
    <location>
        <begin position="599"/>
        <end position="662"/>
    </location>
</feature>
<keyword evidence="6" id="KW-0378">Hydrolase</keyword>
<keyword evidence="4 6" id="KW-0732">Signal</keyword>
<dbReference type="Gene3D" id="3.90.780.10">
    <property type="entry name" value="5'-Nucleotidase, C-terminal domain"/>
    <property type="match status" value="1"/>
</dbReference>
<evidence type="ECO:0000313" key="8">
    <source>
        <dbReference type="EMBL" id="RDI39988.1"/>
    </source>
</evidence>
<keyword evidence="5" id="KW-0572">Peptidoglycan-anchor</keyword>
<dbReference type="PANTHER" id="PTHR11575:SF24">
    <property type="entry name" value="5'-NUCLEOTIDASE"/>
    <property type="match status" value="1"/>
</dbReference>
<evidence type="ECO:0000256" key="5">
    <source>
        <dbReference type="ARBA" id="ARBA00023088"/>
    </source>
</evidence>
<keyword evidence="9" id="KW-1185">Reference proteome</keyword>
<evidence type="ECO:0000256" key="3">
    <source>
        <dbReference type="ARBA" id="ARBA00022525"/>
    </source>
</evidence>
<dbReference type="Pfam" id="PF00149">
    <property type="entry name" value="Metallophos"/>
    <property type="match status" value="1"/>
</dbReference>
<dbReference type="GO" id="GO:0008768">
    <property type="term" value="F:UDP-sugar diphosphatase activity"/>
    <property type="evidence" value="ECO:0007669"/>
    <property type="project" value="TreeGrafter"/>
</dbReference>
<dbReference type="InterPro" id="IPR006179">
    <property type="entry name" value="5_nucleotidase/apyrase"/>
</dbReference>
<gene>
    <name evidence="8" type="ORF">DFR59_1139</name>
</gene>
<comment type="subcellular location">
    <subcellularLocation>
        <location evidence="1">Secreted</location>
        <location evidence="1">Cell wall</location>
        <topology evidence="1">Peptidoglycan-anchor</topology>
    </subcellularLocation>
</comment>
<dbReference type="Proteomes" id="UP000255326">
    <property type="component" value="Unassembled WGS sequence"/>
</dbReference>
<dbReference type="RefSeq" id="WP_114746567.1">
    <property type="nucleotide sequence ID" value="NZ_QQAY01000013.1"/>
</dbReference>
<dbReference type="PROSITE" id="PS51272">
    <property type="entry name" value="SLH"/>
    <property type="match status" value="3"/>
</dbReference>
<proteinExistence type="inferred from homology"/>
<dbReference type="FunFam" id="3.60.21.10:FF:000052">
    <property type="entry name" value="Endonuclease YhcR"/>
    <property type="match status" value="1"/>
</dbReference>
<name>A0A370G874_9BACI</name>
<dbReference type="Pfam" id="PF02872">
    <property type="entry name" value="5_nucleotid_C"/>
    <property type="match status" value="1"/>
</dbReference>
<keyword evidence="3" id="KW-0964">Secreted</keyword>
<feature type="signal peptide" evidence="6">
    <location>
        <begin position="1"/>
        <end position="24"/>
    </location>
</feature>
<organism evidence="8 9">
    <name type="scientific">Falsibacillus pallidus</name>
    <dbReference type="NCBI Taxonomy" id="493781"/>
    <lineage>
        <taxon>Bacteria</taxon>
        <taxon>Bacillati</taxon>
        <taxon>Bacillota</taxon>
        <taxon>Bacilli</taxon>
        <taxon>Bacillales</taxon>
        <taxon>Bacillaceae</taxon>
        <taxon>Falsibacillus</taxon>
    </lineage>
</organism>
<evidence type="ECO:0000256" key="1">
    <source>
        <dbReference type="ARBA" id="ARBA00004168"/>
    </source>
</evidence>
<feature type="chain" id="PRO_5039752586" evidence="6">
    <location>
        <begin position="25"/>
        <end position="721"/>
    </location>
</feature>
<dbReference type="InterPro" id="IPR029052">
    <property type="entry name" value="Metallo-depent_PP-like"/>
</dbReference>
<dbReference type="AlphaFoldDB" id="A0A370G874"/>
<comment type="similarity">
    <text evidence="6">Belongs to the 5'-nucleotidase family.</text>
</comment>
<evidence type="ECO:0000256" key="6">
    <source>
        <dbReference type="RuleBase" id="RU362119"/>
    </source>
</evidence>
<reference evidence="8 9" key="1">
    <citation type="submission" date="2018-07" db="EMBL/GenBank/DDBJ databases">
        <title>Genomic Encyclopedia of Type Strains, Phase IV (KMG-IV): sequencing the most valuable type-strain genomes for metagenomic binning, comparative biology and taxonomic classification.</title>
        <authorList>
            <person name="Goeker M."/>
        </authorList>
    </citation>
    <scope>NUCLEOTIDE SEQUENCE [LARGE SCALE GENOMIC DNA]</scope>
    <source>
        <strain evidence="8 9">DSM 25281</strain>
    </source>
</reference>
<evidence type="ECO:0000259" key="7">
    <source>
        <dbReference type="PROSITE" id="PS51272"/>
    </source>
</evidence>
<dbReference type="OrthoDB" id="9775118at2"/>
<dbReference type="PRINTS" id="PR01607">
    <property type="entry name" value="APYRASEFAMLY"/>
</dbReference>
<dbReference type="InterPro" id="IPR001119">
    <property type="entry name" value="SLH_dom"/>
</dbReference>
<sequence>MFGKSSKKLASLGLVSALSLGAFAAPFSTQYVHAETANIKIQLLGINDLHGKINNTYEEDIDGDGEKETIGSVDYLAAHLKKRKAENPNTVLVNAGDNIGASPLISAALHDEPTINILEAMGLGVGTLGNHEFDEGIDELKRIVNGGERADGNGTKGYDGADFPVIAANAYDTSTNQLIFDPYYIKEIAGTKIGFIGVVTQETPDIIIKSGNENLKITDEAEAINKYAKELEAKGVNAIVVLAHNPTNEEGDSLAFDAAKIAEKVDDNVDVIFAGHNHKRINRTVDGKLIVEAYEYGKAFTDVDIEIDPTTNDIVKKTGEIVYNDHESVTPDPDIKAMIAEYQAKSDEIGNVVVGETKDALPGGYAERGPVGDNPLGNLIADGMKASMNADIAMMNGGGIREDLNKGPVTYAELFNIQPFGNYLVKISLSGKEVKELLNNQISEQYGPDFSVAGISYKWDRSTQNVTDVLLPDGQPIDESKEYSVVLNNFMFGDPNNKIADYFQGEPEVGKVDLDATQDFIKSFKDPIEYKAESRIQEVSSVFKDVPKDKWSNPFVTDLFYSGVSKGTSAGVFSPDREMTRAQFASMVSRTLKLKASKPAPFSDLNDVSKAVQDEISAAYEAGITKGTSASRFSPNESITRAEMVTMLIRAYDDKYGKTPAVMSNDHFTDLTDLPEEQASAVNLAYELGIIDGVSEKTFEPKDDSTRSEAAKVFSLFLHQK</sequence>
<dbReference type="EMBL" id="QQAY01000013">
    <property type="protein sequence ID" value="RDI39988.1"/>
    <property type="molecule type" value="Genomic_DNA"/>
</dbReference>
<accession>A0A370G874</accession>
<dbReference type="SUPFAM" id="SSF55816">
    <property type="entry name" value="5'-nucleotidase (syn. UDP-sugar hydrolase), C-terminal domain"/>
    <property type="match status" value="1"/>
</dbReference>
<dbReference type="InterPro" id="IPR008334">
    <property type="entry name" value="5'-Nucleotdase_C"/>
</dbReference>
<keyword evidence="2" id="KW-0134">Cell wall</keyword>
<dbReference type="InterPro" id="IPR004843">
    <property type="entry name" value="Calcineurin-like_PHP"/>
</dbReference>
<dbReference type="InterPro" id="IPR036907">
    <property type="entry name" value="5'-Nucleotdase_C_sf"/>
</dbReference>
<evidence type="ECO:0000256" key="4">
    <source>
        <dbReference type="ARBA" id="ARBA00022729"/>
    </source>
</evidence>
<dbReference type="GO" id="GO:0030288">
    <property type="term" value="C:outer membrane-bounded periplasmic space"/>
    <property type="evidence" value="ECO:0007669"/>
    <property type="project" value="TreeGrafter"/>
</dbReference>
<dbReference type="Pfam" id="PF00395">
    <property type="entry name" value="SLH"/>
    <property type="match status" value="3"/>
</dbReference>
<comment type="caution">
    <text evidence="8">The sequence shown here is derived from an EMBL/GenBank/DDBJ whole genome shotgun (WGS) entry which is preliminary data.</text>
</comment>
<evidence type="ECO:0000313" key="9">
    <source>
        <dbReference type="Proteomes" id="UP000255326"/>
    </source>
</evidence>
<dbReference type="Gene3D" id="3.60.21.10">
    <property type="match status" value="1"/>
</dbReference>
<dbReference type="GO" id="GO:0000166">
    <property type="term" value="F:nucleotide binding"/>
    <property type="evidence" value="ECO:0007669"/>
    <property type="project" value="UniProtKB-KW"/>
</dbReference>
<dbReference type="SUPFAM" id="SSF56300">
    <property type="entry name" value="Metallo-dependent phosphatases"/>
    <property type="match status" value="1"/>
</dbReference>
<dbReference type="GO" id="GO:0008253">
    <property type="term" value="F:5'-nucleotidase activity"/>
    <property type="evidence" value="ECO:0007669"/>
    <property type="project" value="TreeGrafter"/>
</dbReference>
<evidence type="ECO:0000256" key="2">
    <source>
        <dbReference type="ARBA" id="ARBA00022512"/>
    </source>
</evidence>
<feature type="domain" description="SLH" evidence="7">
    <location>
        <begin position="665"/>
        <end position="721"/>
    </location>
</feature>